<name>A0A3M6UM79_POCDA</name>
<protein>
    <submittedName>
        <fullName evidence="1">Uncharacterized protein</fullName>
    </submittedName>
</protein>
<accession>A0A3M6UM79</accession>
<dbReference type="EMBL" id="RCHS01001212">
    <property type="protein sequence ID" value="RMX54740.1"/>
    <property type="molecule type" value="Genomic_DNA"/>
</dbReference>
<proteinExistence type="predicted"/>
<reference evidence="1 2" key="1">
    <citation type="journal article" date="2018" name="Sci. Rep.">
        <title>Comparative analysis of the Pocillopora damicornis genome highlights role of immune system in coral evolution.</title>
        <authorList>
            <person name="Cunning R."/>
            <person name="Bay R.A."/>
            <person name="Gillette P."/>
            <person name="Baker A.C."/>
            <person name="Traylor-Knowles N."/>
        </authorList>
    </citation>
    <scope>NUCLEOTIDE SEQUENCE [LARGE SCALE GENOMIC DNA]</scope>
    <source>
        <strain evidence="1">RSMAS</strain>
        <tissue evidence="1">Whole animal</tissue>
    </source>
</reference>
<dbReference type="Proteomes" id="UP000275408">
    <property type="component" value="Unassembled WGS sequence"/>
</dbReference>
<dbReference type="AlphaFoldDB" id="A0A3M6UM79"/>
<gene>
    <name evidence="1" type="ORF">pdam_00011551</name>
</gene>
<keyword evidence="2" id="KW-1185">Reference proteome</keyword>
<evidence type="ECO:0000313" key="1">
    <source>
        <dbReference type="EMBL" id="RMX54740.1"/>
    </source>
</evidence>
<comment type="caution">
    <text evidence="1">The sequence shown here is derived from an EMBL/GenBank/DDBJ whole genome shotgun (WGS) entry which is preliminary data.</text>
</comment>
<organism evidence="1 2">
    <name type="scientific">Pocillopora damicornis</name>
    <name type="common">Cauliflower coral</name>
    <name type="synonym">Millepora damicornis</name>
    <dbReference type="NCBI Taxonomy" id="46731"/>
    <lineage>
        <taxon>Eukaryota</taxon>
        <taxon>Metazoa</taxon>
        <taxon>Cnidaria</taxon>
        <taxon>Anthozoa</taxon>
        <taxon>Hexacorallia</taxon>
        <taxon>Scleractinia</taxon>
        <taxon>Astrocoeniina</taxon>
        <taxon>Pocilloporidae</taxon>
        <taxon>Pocillopora</taxon>
    </lineage>
</organism>
<sequence length="93" mass="10480">MIFRRNVIGQFHCKLLLSSEIAKAEAIVVEPVKRKTSRGESMARGMDFWKPKLGEYTAPLSLCSCQYPLEVSHCLRNRVSVSSGKGLNFFTND</sequence>
<feature type="non-terminal residue" evidence="1">
    <location>
        <position position="93"/>
    </location>
</feature>
<evidence type="ECO:0000313" key="2">
    <source>
        <dbReference type="Proteomes" id="UP000275408"/>
    </source>
</evidence>